<dbReference type="HOGENOM" id="CLU_3307449_0_0_9"/>
<keyword evidence="2" id="KW-1185">Reference proteome</keyword>
<evidence type="ECO:0000313" key="1">
    <source>
        <dbReference type="EMBL" id="EEG29655.1"/>
    </source>
</evidence>
<sequence>MDPGGVARLPHLVPPLPAICKMLAAGEKNSCFLDYFMIR</sequence>
<proteinExistence type="predicted"/>
<protein>
    <submittedName>
        <fullName evidence="1">Uncharacterized protein</fullName>
    </submittedName>
</protein>
<dbReference type="STRING" id="537013.CLOSTMETH_02668"/>
<organism evidence="1 2">
    <name type="scientific">[Clostridium] methylpentosum DSM 5476</name>
    <dbReference type="NCBI Taxonomy" id="537013"/>
    <lineage>
        <taxon>Bacteria</taxon>
        <taxon>Bacillati</taxon>
        <taxon>Bacillota</taxon>
        <taxon>Clostridia</taxon>
        <taxon>Eubacteriales</taxon>
        <taxon>Oscillospiraceae</taxon>
        <taxon>Oscillospiraceae incertae sedis</taxon>
    </lineage>
</organism>
<reference evidence="1 2" key="1">
    <citation type="submission" date="2009-01" db="EMBL/GenBank/DDBJ databases">
        <authorList>
            <person name="Fulton L."/>
            <person name="Clifton S."/>
            <person name="Fulton B."/>
            <person name="Xu J."/>
            <person name="Minx P."/>
            <person name="Pepin K.H."/>
            <person name="Johnson M."/>
            <person name="Bhonagiri V."/>
            <person name="Nash W.E."/>
            <person name="Mardis E.R."/>
            <person name="Wilson R.K."/>
        </authorList>
    </citation>
    <scope>NUCLEOTIDE SEQUENCE [LARGE SCALE GENOMIC DNA]</scope>
    <source>
        <strain evidence="1 2">DSM 5476</strain>
    </source>
</reference>
<dbReference type="EMBL" id="ACEC01000093">
    <property type="protein sequence ID" value="EEG29655.1"/>
    <property type="molecule type" value="Genomic_DNA"/>
</dbReference>
<dbReference type="AlphaFoldDB" id="C0EFM6"/>
<evidence type="ECO:0000313" key="2">
    <source>
        <dbReference type="Proteomes" id="UP000003340"/>
    </source>
</evidence>
<gene>
    <name evidence="1" type="ORF">CLOSTMETH_02668</name>
</gene>
<reference evidence="1 2" key="2">
    <citation type="submission" date="2009-02" db="EMBL/GenBank/DDBJ databases">
        <title>Draft genome sequence of Clostridium methylpentosum (DSM 5476).</title>
        <authorList>
            <person name="Sudarsanam P."/>
            <person name="Ley R."/>
            <person name="Guruge J."/>
            <person name="Turnbaugh P.J."/>
            <person name="Mahowald M."/>
            <person name="Liep D."/>
            <person name="Gordon J."/>
        </authorList>
    </citation>
    <scope>NUCLEOTIDE SEQUENCE [LARGE SCALE GENOMIC DNA]</scope>
    <source>
        <strain evidence="1 2">DSM 5476</strain>
    </source>
</reference>
<name>C0EFM6_9FIRM</name>
<comment type="caution">
    <text evidence="1">The sequence shown here is derived from an EMBL/GenBank/DDBJ whole genome shotgun (WGS) entry which is preliminary data.</text>
</comment>
<accession>C0EFM6</accession>
<dbReference type="Proteomes" id="UP000003340">
    <property type="component" value="Unassembled WGS sequence"/>
</dbReference>